<gene>
    <name evidence="6" type="ORF">CI109_104041</name>
</gene>
<comment type="subcellular location">
    <subcellularLocation>
        <location evidence="1">Cytoplasm</location>
        <location evidence="1">Cytoskeleton</location>
    </subcellularLocation>
</comment>
<feature type="compositionally biased region" description="Polar residues" evidence="5">
    <location>
        <begin position="307"/>
        <end position="365"/>
    </location>
</feature>
<dbReference type="EMBL" id="CP144057">
    <property type="protein sequence ID" value="WWD19580.1"/>
    <property type="molecule type" value="Genomic_DNA"/>
</dbReference>
<reference evidence="6" key="2">
    <citation type="submission" date="2024-01" db="EMBL/GenBank/DDBJ databases">
        <title>Comparative genomics of Cryptococcus and Kwoniella reveals pathogenesis evolution and contrasting modes of karyotype evolution via chromosome fusion or intercentromeric recombination.</title>
        <authorList>
            <person name="Coelho M.A."/>
            <person name="David-Palma M."/>
            <person name="Shea T."/>
            <person name="Bowers K."/>
            <person name="McGinley-Smith S."/>
            <person name="Mohammad A.W."/>
            <person name="Gnirke A."/>
            <person name="Yurkov A.M."/>
            <person name="Nowrousian M."/>
            <person name="Sun S."/>
            <person name="Cuomo C.A."/>
            <person name="Heitman J."/>
        </authorList>
    </citation>
    <scope>NUCLEOTIDE SEQUENCE</scope>
    <source>
        <strain evidence="6">CBS 12478</strain>
    </source>
</reference>
<evidence type="ECO:0000256" key="2">
    <source>
        <dbReference type="ARBA" id="ARBA00005885"/>
    </source>
</evidence>
<dbReference type="Pfam" id="PF06886">
    <property type="entry name" value="TPX2"/>
    <property type="match status" value="1"/>
</dbReference>
<feature type="compositionally biased region" description="Basic and acidic residues" evidence="5">
    <location>
        <begin position="87"/>
        <end position="102"/>
    </location>
</feature>
<comment type="similarity">
    <text evidence="2">Belongs to the TPX2 family.</text>
</comment>
<keyword evidence="7" id="KW-1185">Reference proteome</keyword>
<reference evidence="6" key="1">
    <citation type="submission" date="2017-08" db="EMBL/GenBank/DDBJ databases">
        <authorList>
            <person name="Cuomo C."/>
            <person name="Billmyre B."/>
            <person name="Heitman J."/>
        </authorList>
    </citation>
    <scope>NUCLEOTIDE SEQUENCE</scope>
    <source>
        <strain evidence="6">CBS 12478</strain>
    </source>
</reference>
<feature type="compositionally biased region" description="Basic and acidic residues" evidence="5">
    <location>
        <begin position="214"/>
        <end position="229"/>
    </location>
</feature>
<feature type="compositionally biased region" description="Low complexity" evidence="5">
    <location>
        <begin position="167"/>
        <end position="204"/>
    </location>
</feature>
<feature type="compositionally biased region" description="Low complexity" evidence="5">
    <location>
        <begin position="562"/>
        <end position="572"/>
    </location>
</feature>
<protein>
    <submittedName>
        <fullName evidence="6">Uncharacterized protein</fullName>
    </submittedName>
</protein>
<evidence type="ECO:0000256" key="3">
    <source>
        <dbReference type="ARBA" id="ARBA00022490"/>
    </source>
</evidence>
<feature type="compositionally biased region" description="Basic and acidic residues" evidence="5">
    <location>
        <begin position="540"/>
        <end position="557"/>
    </location>
</feature>
<dbReference type="GO" id="GO:0005856">
    <property type="term" value="C:cytoskeleton"/>
    <property type="evidence" value="ECO:0007669"/>
    <property type="project" value="UniProtKB-SubCell"/>
</dbReference>
<organism evidence="6 7">
    <name type="scientific">Kwoniella shandongensis</name>
    <dbReference type="NCBI Taxonomy" id="1734106"/>
    <lineage>
        <taxon>Eukaryota</taxon>
        <taxon>Fungi</taxon>
        <taxon>Dikarya</taxon>
        <taxon>Basidiomycota</taxon>
        <taxon>Agaricomycotina</taxon>
        <taxon>Tremellomycetes</taxon>
        <taxon>Tremellales</taxon>
        <taxon>Cryptococcaceae</taxon>
        <taxon>Kwoniella</taxon>
    </lineage>
</organism>
<feature type="compositionally biased region" description="Polar residues" evidence="5">
    <location>
        <begin position="252"/>
        <end position="261"/>
    </location>
</feature>
<feature type="compositionally biased region" description="Low complexity" evidence="5">
    <location>
        <begin position="103"/>
        <end position="126"/>
    </location>
</feature>
<dbReference type="GeneID" id="43589371"/>
<feature type="compositionally biased region" description="Basic and acidic residues" evidence="5">
    <location>
        <begin position="152"/>
        <end position="166"/>
    </location>
</feature>
<feature type="compositionally biased region" description="Low complexity" evidence="5">
    <location>
        <begin position="133"/>
        <end position="143"/>
    </location>
</feature>
<evidence type="ECO:0000313" key="7">
    <source>
        <dbReference type="Proteomes" id="UP000322225"/>
    </source>
</evidence>
<feature type="compositionally biased region" description="Basic and acidic residues" evidence="5">
    <location>
        <begin position="393"/>
        <end position="412"/>
    </location>
</feature>
<feature type="compositionally biased region" description="Polar residues" evidence="5">
    <location>
        <begin position="470"/>
        <end position="487"/>
    </location>
</feature>
<feature type="compositionally biased region" description="Polar residues" evidence="5">
    <location>
        <begin position="43"/>
        <end position="67"/>
    </location>
</feature>
<evidence type="ECO:0000256" key="1">
    <source>
        <dbReference type="ARBA" id="ARBA00004245"/>
    </source>
</evidence>
<dbReference type="KEGG" id="ksn:43589371"/>
<feature type="compositionally biased region" description="Polar residues" evidence="5">
    <location>
        <begin position="270"/>
        <end position="290"/>
    </location>
</feature>
<dbReference type="InterPro" id="IPR027329">
    <property type="entry name" value="TPX2_C"/>
</dbReference>
<dbReference type="AlphaFoldDB" id="A0A5M6BXH2"/>
<feature type="compositionally biased region" description="Polar residues" evidence="5">
    <location>
        <begin position="573"/>
        <end position="592"/>
    </location>
</feature>
<evidence type="ECO:0000256" key="5">
    <source>
        <dbReference type="SAM" id="MobiDB-lite"/>
    </source>
</evidence>
<feature type="region of interest" description="Disordered" evidence="5">
    <location>
        <begin position="37"/>
        <end position="70"/>
    </location>
</feature>
<dbReference type="Proteomes" id="UP000322225">
    <property type="component" value="Chromosome 7"/>
</dbReference>
<name>A0A5M6BXH2_9TREE</name>
<proteinExistence type="inferred from homology"/>
<keyword evidence="4" id="KW-0206">Cytoskeleton</keyword>
<dbReference type="OrthoDB" id="2575493at2759"/>
<feature type="compositionally biased region" description="Basic and acidic residues" evidence="5">
    <location>
        <begin position="613"/>
        <end position="638"/>
    </location>
</feature>
<dbReference type="RefSeq" id="XP_031860462.1">
    <property type="nucleotide sequence ID" value="XM_032005228.1"/>
</dbReference>
<keyword evidence="3" id="KW-0963">Cytoplasm</keyword>
<sequence>MPAQPPPTPWLPTSRFADESLLLNAQPIFGDISLGSESEWGEAQTSFDTKTQNTPVASGSRGTTPQQEKGWADVTLDLGDYLPEEVDATRIEETITRRESREITTTTTTADRARSESSTVSTVSNSVHKREGSQSLLSSQTSSKKIKPPTPIRDDLYKRRLSDSNRRSSSSSSISPMLPSLPLPSSSSSSSSQPSSLSSSTSSRPAALNTASSRLKDAIRRKDGERERQAPSGFAASGAVQKHVAPSRAETVGQTQSTTSALARYLAKSSILTPTSESSDDTSITNSATEKPSPADIPPPARPAMSLPSSQKDSQLSNPIESQHDLFSSTPRPKSSQPTELPSPHVSKTLQDSQLSTQTPPANQSSRRESMSEKVVSFFSGLLKPSPSAGPLKYDETLDKADEQETETKDEVATDGAVEVVEKPARPVCGKPVPIHRAGQPSRRPLVAPLTRPIHFSRPLHVRTKPQPPSTTSVKPQATTAKTNMATKQIHRQPLQPSRLQNDNIQKSNRPTTTSAFTSAALARLPPPGKGASSAGQPVRVRDVERAQDLASRRGVFERLATSTSTSSSSSTRNKGPTTTHASGSRKTTLQPTVPVRGHTPGKASQQRAAQRAHFDAIVRQKIEAKEREEEELRRKREEEEEEEWKRKRKETVIWAKPVPAMYHR</sequence>
<feature type="compositionally biased region" description="Low complexity" evidence="5">
    <location>
        <begin position="512"/>
        <end position="523"/>
    </location>
</feature>
<evidence type="ECO:0000256" key="4">
    <source>
        <dbReference type="ARBA" id="ARBA00023212"/>
    </source>
</evidence>
<evidence type="ECO:0000313" key="6">
    <source>
        <dbReference type="EMBL" id="WWD19580.1"/>
    </source>
</evidence>
<feature type="compositionally biased region" description="Polar residues" evidence="5">
    <location>
        <begin position="495"/>
        <end position="511"/>
    </location>
</feature>
<accession>A0A5M6BXH2</accession>
<feature type="region of interest" description="Disordered" evidence="5">
    <location>
        <begin position="85"/>
        <end position="650"/>
    </location>
</feature>